<dbReference type="AlphaFoldDB" id="X0YGW1"/>
<accession>X0YGW1</accession>
<reference evidence="1" key="1">
    <citation type="journal article" date="2014" name="Front. Microbiol.">
        <title>High frequency of phylogenetically diverse reductive dehalogenase-homologous genes in deep subseafloor sedimentary metagenomes.</title>
        <authorList>
            <person name="Kawai M."/>
            <person name="Futagami T."/>
            <person name="Toyoda A."/>
            <person name="Takaki Y."/>
            <person name="Nishi S."/>
            <person name="Hori S."/>
            <person name="Arai W."/>
            <person name="Tsubouchi T."/>
            <person name="Morono Y."/>
            <person name="Uchiyama I."/>
            <person name="Ito T."/>
            <person name="Fujiyama A."/>
            <person name="Inagaki F."/>
            <person name="Takami H."/>
        </authorList>
    </citation>
    <scope>NUCLEOTIDE SEQUENCE</scope>
    <source>
        <strain evidence="1">Expedition CK06-06</strain>
    </source>
</reference>
<gene>
    <name evidence="1" type="ORF">S01H1_67118</name>
</gene>
<sequence>HKDEFEFASKEVVGGVGENTIYGSFYVNRVEAGDGSLSVPSGGRIFVDWTFTPNFTIDYGLKKLREFIEEMYESGELRKVMVSGEFRKITVQPRPRPTPASGAYVTPTGHPFTGFIRKAIDGTVGFKNYNMGFSVADENVFARIRPDIPVLVVGPLGDDCHVADEWVTVDSLLELEKVFTKFGESFGSYV</sequence>
<protein>
    <recommendedName>
        <fullName evidence="2">Peptidase M20 dimerisation domain-containing protein</fullName>
    </recommendedName>
</protein>
<dbReference type="Gene3D" id="3.40.630.10">
    <property type="entry name" value="Zn peptidases"/>
    <property type="match status" value="1"/>
</dbReference>
<evidence type="ECO:0008006" key="2">
    <source>
        <dbReference type="Google" id="ProtNLM"/>
    </source>
</evidence>
<proteinExistence type="predicted"/>
<organism evidence="1">
    <name type="scientific">marine sediment metagenome</name>
    <dbReference type="NCBI Taxonomy" id="412755"/>
    <lineage>
        <taxon>unclassified sequences</taxon>
        <taxon>metagenomes</taxon>
        <taxon>ecological metagenomes</taxon>
    </lineage>
</organism>
<dbReference type="EMBL" id="BARS01044426">
    <property type="protein sequence ID" value="GAG36041.1"/>
    <property type="molecule type" value="Genomic_DNA"/>
</dbReference>
<dbReference type="Gene3D" id="3.30.70.360">
    <property type="match status" value="1"/>
</dbReference>
<comment type="caution">
    <text evidence="1">The sequence shown here is derived from an EMBL/GenBank/DDBJ whole genome shotgun (WGS) entry which is preliminary data.</text>
</comment>
<feature type="non-terminal residue" evidence="1">
    <location>
        <position position="1"/>
    </location>
</feature>
<dbReference type="SUPFAM" id="SSF53187">
    <property type="entry name" value="Zn-dependent exopeptidases"/>
    <property type="match status" value="1"/>
</dbReference>
<evidence type="ECO:0000313" key="1">
    <source>
        <dbReference type="EMBL" id="GAG36041.1"/>
    </source>
</evidence>
<name>X0YGW1_9ZZZZ</name>